<evidence type="ECO:0000313" key="2">
    <source>
        <dbReference type="Proteomes" id="UP000050791"/>
    </source>
</evidence>
<dbReference type="AlphaFoldDB" id="A0AA85BZQ2"/>
<accession>A0AA85BZQ2</accession>
<name>A0AA85BZQ2_9TREM</name>
<dbReference type="Proteomes" id="UP000050791">
    <property type="component" value="Unassembled WGS sequence"/>
</dbReference>
<keyword evidence="1" id="KW-0732">Signal</keyword>
<evidence type="ECO:0000313" key="3">
    <source>
        <dbReference type="WBParaSite" id="SMTH1_89680.1"/>
    </source>
</evidence>
<sequence>MVILLLLQLRIISPMQLSQPRMKNTVLALVRRMSEEQCSSLYSFIVHGRPTTTPLNLHGEQHSYTNSRTSNNVAMPFMQRGNVDLDETFSDDEEEVISINSEELTERDMQYEEEEEDNRLCDICNLAQPLCETGDAVGWVFCTCEAMFHRFCAYDPSPNVRAVHCPMCRAITNYQLRRTTARTSKGPFQGHPQFDLHYFFSTSFPWQRSSTY</sequence>
<reference evidence="3" key="1">
    <citation type="submission" date="2023-11" db="UniProtKB">
        <authorList>
            <consortium name="WormBaseParasite"/>
        </authorList>
    </citation>
    <scope>IDENTIFICATION</scope>
</reference>
<organism evidence="2 3">
    <name type="scientific">Schistosoma mattheei</name>
    <dbReference type="NCBI Taxonomy" id="31246"/>
    <lineage>
        <taxon>Eukaryota</taxon>
        <taxon>Metazoa</taxon>
        <taxon>Spiralia</taxon>
        <taxon>Lophotrochozoa</taxon>
        <taxon>Platyhelminthes</taxon>
        <taxon>Trematoda</taxon>
        <taxon>Digenea</taxon>
        <taxon>Strigeidida</taxon>
        <taxon>Schistosomatoidea</taxon>
        <taxon>Schistosomatidae</taxon>
        <taxon>Schistosoma</taxon>
    </lineage>
</organism>
<proteinExistence type="predicted"/>
<feature type="chain" id="PRO_5041664809" evidence="1">
    <location>
        <begin position="19"/>
        <end position="212"/>
    </location>
</feature>
<feature type="signal peptide" evidence="1">
    <location>
        <begin position="1"/>
        <end position="18"/>
    </location>
</feature>
<dbReference type="WBParaSite" id="SMTH1_89680.1">
    <property type="protein sequence ID" value="SMTH1_89680.1"/>
    <property type="gene ID" value="SMTH1_89680"/>
</dbReference>
<protein>
    <submittedName>
        <fullName evidence="3">RING-type domain-containing protein</fullName>
    </submittedName>
</protein>
<evidence type="ECO:0000256" key="1">
    <source>
        <dbReference type="SAM" id="SignalP"/>
    </source>
</evidence>